<reference evidence="2 3" key="1">
    <citation type="submission" date="2024-09" db="EMBL/GenBank/DDBJ databases">
        <authorList>
            <person name="Sun Q."/>
            <person name="Mori K."/>
        </authorList>
    </citation>
    <scope>NUCLEOTIDE SEQUENCE [LARGE SCALE GENOMIC DNA]</scope>
    <source>
        <strain evidence="2 3">CECT 8365</strain>
    </source>
</reference>
<gene>
    <name evidence="2" type="ORF">ACFFVK_03320</name>
</gene>
<dbReference type="InterPro" id="IPR016161">
    <property type="entry name" value="Ald_DH/histidinol_DH"/>
</dbReference>
<sequence>MLQNEKKQSFIALGQFLSQFSEEKNTRNESVLGNDLFFDDFIKLIELSQSHNGWYTPEQVYFAIKSWADALTEENIDKWLSGYSTEFSQDNKKGKTVALILAGNIPLVGFHDFLCVLITGNKALIKTSSNDQHLLPFLTKYLIFIDHSLKDNITFVEGKLENFDAVIATGSNNTARYFEYYFKDKPSIIRKNRNSVAVLNGQETKEDLEALGEDIFRYFGLGCRNVSKLFVPKDYKFDTFFEAIFKYQDVIHYEKYANNYDYNKAVFLMSNFKLLDNGFLTIKEDPSYASPISSIFYEFYENIEDLKSRLEAESEQIQCVVSNNLIKDSISFGKTQTPQLWDYADNVDTISFLLITSDKNL</sequence>
<comment type="caution">
    <text evidence="2">The sequence shown here is derived from an EMBL/GenBank/DDBJ whole genome shotgun (WGS) entry which is preliminary data.</text>
</comment>
<proteinExistence type="predicted"/>
<organism evidence="2 3">
    <name type="scientific">Flavobacterium gyeonganense</name>
    <dbReference type="NCBI Taxonomy" id="1310418"/>
    <lineage>
        <taxon>Bacteria</taxon>
        <taxon>Pseudomonadati</taxon>
        <taxon>Bacteroidota</taxon>
        <taxon>Flavobacteriia</taxon>
        <taxon>Flavobacteriales</taxon>
        <taxon>Flavobacteriaceae</taxon>
        <taxon>Flavobacterium</taxon>
    </lineage>
</organism>
<keyword evidence="3" id="KW-1185">Reference proteome</keyword>
<evidence type="ECO:0000313" key="3">
    <source>
        <dbReference type="Proteomes" id="UP001589562"/>
    </source>
</evidence>
<dbReference type="Proteomes" id="UP001589562">
    <property type="component" value="Unassembled WGS sequence"/>
</dbReference>
<protein>
    <submittedName>
        <fullName evidence="2">Acyl-CoA reductase</fullName>
    </submittedName>
</protein>
<dbReference type="SUPFAM" id="SSF53720">
    <property type="entry name" value="ALDH-like"/>
    <property type="match status" value="1"/>
</dbReference>
<evidence type="ECO:0000313" key="2">
    <source>
        <dbReference type="EMBL" id="MFB9107595.1"/>
    </source>
</evidence>
<accession>A0ABV5H6S4</accession>
<evidence type="ECO:0000256" key="1">
    <source>
        <dbReference type="ARBA" id="ARBA00022857"/>
    </source>
</evidence>
<dbReference type="InterPro" id="IPR008670">
    <property type="entry name" value="CoA_reduct_LuxC"/>
</dbReference>
<dbReference type="Pfam" id="PF05893">
    <property type="entry name" value="LuxC"/>
    <property type="match status" value="1"/>
</dbReference>
<dbReference type="RefSeq" id="WP_278009278.1">
    <property type="nucleotide sequence ID" value="NZ_CP121112.1"/>
</dbReference>
<name>A0ABV5H6S4_9FLAO</name>
<dbReference type="EMBL" id="JBHMFE010000008">
    <property type="protein sequence ID" value="MFB9107595.1"/>
    <property type="molecule type" value="Genomic_DNA"/>
</dbReference>
<keyword evidence="1" id="KW-0521">NADP</keyword>